<comment type="subcellular location">
    <subcellularLocation>
        <location evidence="9">Cytoplasm</location>
    </subcellularLocation>
</comment>
<evidence type="ECO:0000313" key="12">
    <source>
        <dbReference type="EMBL" id="NIJ23442.1"/>
    </source>
</evidence>
<feature type="region of interest" description="Interaction with tRNA" evidence="9">
    <location>
        <begin position="160"/>
        <end position="162"/>
    </location>
</feature>
<organism evidence="12 13">
    <name type="scientific">Sphingomonas japonica</name>
    <dbReference type="NCBI Taxonomy" id="511662"/>
    <lineage>
        <taxon>Bacteria</taxon>
        <taxon>Pseudomonadati</taxon>
        <taxon>Pseudomonadota</taxon>
        <taxon>Alphaproteobacteria</taxon>
        <taxon>Sphingomonadales</taxon>
        <taxon>Sphingomonadaceae</taxon>
        <taxon>Sphingomonas</taxon>
    </lineage>
</organism>
<evidence type="ECO:0000256" key="5">
    <source>
        <dbReference type="ARBA" id="ARBA00022840"/>
    </source>
</evidence>
<keyword evidence="5 9" id="KW-0067">ATP-binding</keyword>
<name>A0ABX0U277_9SPHN</name>
<comment type="similarity">
    <text evidence="9">Belongs to the MnmA/TRMU family.</text>
</comment>
<feature type="active site" description="Cysteine persulfide intermediate" evidence="9">
    <location>
        <position position="210"/>
    </location>
</feature>
<evidence type="ECO:0000256" key="7">
    <source>
        <dbReference type="ARBA" id="ARBA00023157"/>
    </source>
</evidence>
<keyword evidence="9" id="KW-0963">Cytoplasm</keyword>
<gene>
    <name evidence="9" type="primary">mnmA</name>
    <name evidence="12" type="ORF">FHT01_000984</name>
</gene>
<dbReference type="EC" id="2.8.1.13" evidence="9"/>
<evidence type="ECO:0000256" key="2">
    <source>
        <dbReference type="ARBA" id="ARBA00022679"/>
    </source>
</evidence>
<keyword evidence="3 9" id="KW-0819">tRNA processing</keyword>
<dbReference type="NCBIfam" id="NF001138">
    <property type="entry name" value="PRK00143.1"/>
    <property type="match status" value="1"/>
</dbReference>
<dbReference type="InterPro" id="IPR004506">
    <property type="entry name" value="MnmA-like"/>
</dbReference>
<feature type="active site" description="Nucleophile" evidence="9">
    <location>
        <position position="114"/>
    </location>
</feature>
<dbReference type="Gene3D" id="2.40.30.10">
    <property type="entry name" value="Translation factors"/>
    <property type="match status" value="1"/>
</dbReference>
<evidence type="ECO:0000256" key="8">
    <source>
        <dbReference type="ARBA" id="ARBA00051542"/>
    </source>
</evidence>
<accession>A0ABX0U277</accession>
<keyword evidence="6 9" id="KW-0694">RNA-binding</keyword>
<keyword evidence="2 9" id="KW-0808">Transferase</keyword>
<comment type="catalytic activity">
    <reaction evidence="8 9">
        <text>S-sulfanyl-L-cysteinyl-[protein] + uridine(34) in tRNA + AH2 + ATP = 2-thiouridine(34) in tRNA + L-cysteinyl-[protein] + A + AMP + diphosphate + H(+)</text>
        <dbReference type="Rhea" id="RHEA:47032"/>
        <dbReference type="Rhea" id="RHEA-COMP:10131"/>
        <dbReference type="Rhea" id="RHEA-COMP:11726"/>
        <dbReference type="Rhea" id="RHEA-COMP:11727"/>
        <dbReference type="Rhea" id="RHEA-COMP:11728"/>
        <dbReference type="ChEBI" id="CHEBI:13193"/>
        <dbReference type="ChEBI" id="CHEBI:15378"/>
        <dbReference type="ChEBI" id="CHEBI:17499"/>
        <dbReference type="ChEBI" id="CHEBI:29950"/>
        <dbReference type="ChEBI" id="CHEBI:30616"/>
        <dbReference type="ChEBI" id="CHEBI:33019"/>
        <dbReference type="ChEBI" id="CHEBI:61963"/>
        <dbReference type="ChEBI" id="CHEBI:65315"/>
        <dbReference type="ChEBI" id="CHEBI:87170"/>
        <dbReference type="ChEBI" id="CHEBI:456215"/>
        <dbReference type="EC" id="2.8.1.13"/>
    </reaction>
</comment>
<dbReference type="Gene3D" id="3.40.50.620">
    <property type="entry name" value="HUPs"/>
    <property type="match status" value="1"/>
</dbReference>
<dbReference type="Pfam" id="PF03054">
    <property type="entry name" value="tRNA_Me_trans"/>
    <property type="match status" value="1"/>
</dbReference>
<dbReference type="SUPFAM" id="SSF52402">
    <property type="entry name" value="Adenine nucleotide alpha hydrolases-like"/>
    <property type="match status" value="1"/>
</dbReference>
<feature type="site" description="Interaction with tRNA" evidence="9">
    <location>
        <position position="139"/>
    </location>
</feature>
<dbReference type="EMBL" id="JAASQP010000001">
    <property type="protein sequence ID" value="NIJ23442.1"/>
    <property type="molecule type" value="Genomic_DNA"/>
</dbReference>
<evidence type="ECO:0000256" key="3">
    <source>
        <dbReference type="ARBA" id="ARBA00022694"/>
    </source>
</evidence>
<dbReference type="HAMAP" id="MF_00144">
    <property type="entry name" value="tRNA_thiouridyl_MnmA"/>
    <property type="match status" value="1"/>
</dbReference>
<feature type="site" description="Interaction with tRNA" evidence="9">
    <location>
        <position position="342"/>
    </location>
</feature>
<sequence length="370" mass="39264">MPIGDFQLPAPPQARRIVVAMSGGVDSSVVAALAAQTGAETIGVTLQLYDHGEATGRAGSCCAGRDIRDARAVCDRLGIAHYVFDHESSFRTQVIDDFADEYLAGRTPIPCVQCNMGPKFTDLFRLARDLGADCLATGHYVRRVEGPAGAELHRAIDPARDQSYFLFATTQEQLDYLRFPLGGLPKAEVRALAEAFGLTVAAKPDSQDICFVPDGDYASLVRKLRPDAVDGGEIVDLAGRVLGRHAGIIHYTVGQRRGLEIGGQAEPLYVVRLEPHTKRVVVGPKAALAVASARIERVNWIGGAHTGPLTVKVRSLARPVPARFDGATVAFEAPEYGVAPGQAAALYDGDRVLGGGWITATEPAAAMLAA</sequence>
<comment type="function">
    <text evidence="9">Catalyzes the 2-thiolation of uridine at the wobble position (U34) of tRNA, leading to the formation of s(2)U34.</text>
</comment>
<dbReference type="InterPro" id="IPR046884">
    <property type="entry name" value="MnmA-like_central"/>
</dbReference>
<comment type="caution">
    <text evidence="12">The sequence shown here is derived from an EMBL/GenBank/DDBJ whole genome shotgun (WGS) entry which is preliminary data.</text>
</comment>
<dbReference type="RefSeq" id="WP_140230863.1">
    <property type="nucleotide sequence ID" value="NZ_BAAAEV010000001.1"/>
</dbReference>
<protein>
    <recommendedName>
        <fullName evidence="9">tRNA-specific 2-thiouridylase MnmA</fullName>
        <ecNumber evidence="9">2.8.1.13</ecNumber>
    </recommendedName>
</protein>
<keyword evidence="13" id="KW-1185">Reference proteome</keyword>
<keyword evidence="4 9" id="KW-0547">Nucleotide-binding</keyword>
<reference evidence="12 13" key="1">
    <citation type="submission" date="2020-03" db="EMBL/GenBank/DDBJ databases">
        <title>Genomic Encyclopedia of Type Strains, Phase IV (KMG-IV): sequencing the most valuable type-strain genomes for metagenomic binning, comparative biology and taxonomic classification.</title>
        <authorList>
            <person name="Goeker M."/>
        </authorList>
    </citation>
    <scope>NUCLEOTIDE SEQUENCE [LARGE SCALE GENOMIC DNA]</scope>
    <source>
        <strain evidence="12 13">DSM 22753</strain>
    </source>
</reference>
<dbReference type="PANTHER" id="PTHR11933">
    <property type="entry name" value="TRNA 5-METHYLAMINOMETHYL-2-THIOURIDYLATE -METHYLTRANSFERASE"/>
    <property type="match status" value="1"/>
</dbReference>
<keyword evidence="7" id="KW-1015">Disulfide bond</keyword>
<evidence type="ECO:0000313" key="13">
    <source>
        <dbReference type="Proteomes" id="UP000788153"/>
    </source>
</evidence>
<feature type="domain" description="tRNA-specific 2-thiouridylase MnmA-like C-terminal" evidence="10">
    <location>
        <begin position="294"/>
        <end position="358"/>
    </location>
</feature>
<evidence type="ECO:0000256" key="1">
    <source>
        <dbReference type="ARBA" id="ARBA00022555"/>
    </source>
</evidence>
<dbReference type="PANTHER" id="PTHR11933:SF5">
    <property type="entry name" value="MITOCHONDRIAL TRNA-SPECIFIC 2-THIOURIDYLASE 1"/>
    <property type="match status" value="1"/>
</dbReference>
<proteinExistence type="inferred from homology"/>
<dbReference type="CDD" id="cd01998">
    <property type="entry name" value="MnmA_TRMU-like"/>
    <property type="match status" value="1"/>
</dbReference>
<keyword evidence="1 9" id="KW-0820">tRNA-binding</keyword>
<dbReference type="Proteomes" id="UP000788153">
    <property type="component" value="Unassembled WGS sequence"/>
</dbReference>
<dbReference type="NCBIfam" id="TIGR00420">
    <property type="entry name" value="trmU"/>
    <property type="match status" value="1"/>
</dbReference>
<dbReference type="GO" id="GO:0016740">
    <property type="term" value="F:transferase activity"/>
    <property type="evidence" value="ECO:0007669"/>
    <property type="project" value="UniProtKB-KW"/>
</dbReference>
<dbReference type="Pfam" id="PF20258">
    <property type="entry name" value="tRNA_Me_trans_C"/>
    <property type="match status" value="1"/>
</dbReference>
<evidence type="ECO:0000256" key="9">
    <source>
        <dbReference type="HAMAP-Rule" id="MF_00144"/>
    </source>
</evidence>
<comment type="caution">
    <text evidence="9">Lacks conserved residue(s) required for the propagation of feature annotation.</text>
</comment>
<evidence type="ECO:0000259" key="10">
    <source>
        <dbReference type="Pfam" id="PF20258"/>
    </source>
</evidence>
<dbReference type="InterPro" id="IPR046885">
    <property type="entry name" value="MnmA-like_C"/>
</dbReference>
<dbReference type="InterPro" id="IPR023382">
    <property type="entry name" value="MnmA-like_central_sf"/>
</dbReference>
<feature type="binding site" evidence="9">
    <location>
        <begin position="20"/>
        <end position="27"/>
    </location>
    <ligand>
        <name>ATP</name>
        <dbReference type="ChEBI" id="CHEBI:30616"/>
    </ligand>
</feature>
<feature type="binding site" evidence="9">
    <location>
        <position position="138"/>
    </location>
    <ligand>
        <name>ATP</name>
        <dbReference type="ChEBI" id="CHEBI:30616"/>
    </ligand>
</feature>
<feature type="domain" description="tRNA-specific 2-thiouridylase MnmA-like central" evidence="11">
    <location>
        <begin position="231"/>
        <end position="283"/>
    </location>
</feature>
<dbReference type="Pfam" id="PF20259">
    <property type="entry name" value="tRNA_Me_trans_M"/>
    <property type="match status" value="1"/>
</dbReference>
<dbReference type="InterPro" id="IPR014729">
    <property type="entry name" value="Rossmann-like_a/b/a_fold"/>
</dbReference>
<evidence type="ECO:0000259" key="11">
    <source>
        <dbReference type="Pfam" id="PF20259"/>
    </source>
</evidence>
<dbReference type="Gene3D" id="2.30.30.280">
    <property type="entry name" value="Adenine nucleotide alpha hydrolases-like domains"/>
    <property type="match status" value="1"/>
</dbReference>
<evidence type="ECO:0000256" key="4">
    <source>
        <dbReference type="ARBA" id="ARBA00022741"/>
    </source>
</evidence>
<feature type="binding site" evidence="9">
    <location>
        <position position="46"/>
    </location>
    <ligand>
        <name>ATP</name>
        <dbReference type="ChEBI" id="CHEBI:30616"/>
    </ligand>
</feature>
<evidence type="ECO:0000256" key="6">
    <source>
        <dbReference type="ARBA" id="ARBA00022884"/>
    </source>
</evidence>